<sequence length="1917" mass="205110">MAEGSSSDPPPGWERLDKYAKDIRRALEDGDTAAMGEELETPVSRLLALDVEGASLQPHVADALRLAQYALRGSEAVHSAEEDLDDVRLRNKDLLKDLARKEEREEDLRRDLDKLRTRTREEGDEKRQMEEDLRASAAARRSGPRLQDQLSAAEKAEGEQRSRVAELEAELEEEEKEQEALTAEYDAAIAQLKAEVRSRGRALEEKDAALRQAEARAQAAAEGSALAAREDVIVELRARMAEYEVGVYGLREAAQETERVKGTLAARDEEVRALMAQRNTREGQLADLAEEVAWLRQKAGVEEGAGTGVDLSQLRLKHQVELEKLRAANMGLEEELSELEEERLRLKKQLRVKALGRGERAALLEVPVEKLAALEEMASALDQDPDFEGARADLAAAAAELQAAEARARAAERSRVSAVTDKQQLEADVATLTAAHTGGSAQAAALRELVAEADGGLRSLTAALREAAAPEAPPKRVAAAAASVSELTGAKRDASISPTRLKKTLAQSEEPAELLLAAVSAQLLEARAMLAQREAEAEEMGRELSGYAASYKRVAEAHQLLYASHVRQVGELGDKLGKAEARAEGAEARVADGAAQIETLSAMAAAIEASDEEEQRAALASMGRRLTAIRVKELQADRQLRAQAAGAEHEAVALRAEGATLREQLAVSQASAHAAAQAAAEAHTALLHFQPSQAAALSRAEAAEGVLSRAQAERAAFAERLQVVEAPVAEMRAELLSAQERAVAAEAALNAAKAASAAGGGSTEAGGSAREVAALELELSVVRAELASSRETERIAASQAAELAARAQLDEKENAALRAATLQLQAASDEGVELGAMQWEVITAKREAGEAQQREAAARGRLHHVQAALHRAHLEIDATAAAGHDAAARLAVAEQEHSRALSEARAQAASNVPLSQLEAATAKATDAARRAAEAMSAAREAAGEREALEGRTPEEAAERVTLAQLAEEKTAHKDKASLAARQAARREASLLSELSEMRAKVSQAALQAGAPASTPTEEAPLAFRSRSRLVHTPLPVEGEAEAATAAGGGAEAAESETVLELQAQLAAKQSDLTFAQSELNSAKAELAEARAELAAESEALARKVALIGELQEGHAAEAREAAESETIRGLHAKVRRHEESEERYRGMLEASREALRKEKAAGAAEVERLHERLYQLQHSGIVELQSELAKADEAPKVRAAAGSALPCEQLEELLVEKDAVIAKLTVDAEGAGREAASLRQRVEELRQRLEEQAKEMERLGSAVEAERRREPTSAMSSQLSQLRSMARRKDSELSRMRGAMAELREEMQLVAKENAERAARADELSTRLEARAADQAAEERLGDRLTVLQERHTKLINETRNLKAREEAARARAEALEPQLLEAEGLAARQAEEAARMRALVREAAGRAERAEQANTTLASQLALRTHALNTIEGADVERAADGGEDVEAAKVRKVEAARDLAVAEANRLRSQLRQAEKQLHQLKAAAARWEAEKRLQRRLEVLRSKLQDKTAQLSEAQAELARTREQLAEALAREEGTRRLATRAQEAAARHGVEKSSAVAEALEEMRSREALSRELAAAQQALHEATAAPSGKAAGQATGGARVGDLTAYQAVLLAASSQSGRAGGGGGGRGRGRGGGAAGGGREEASAVVERMGRVVQRLQAENAALQKKTVSNVEHVRLTKEAKAHKARAAALQIELDAAAAKAAAARSEIERAGKYCRERDEARRALKAEEARSEALGQRLSDEAQARAAAEEALAAAGATGAGDAAVERLQEALREAREELLHKGGQVVELGTQLQEALAAADEATRRAEVLSADGGRMAAELEAAQQRALHAAQPSLEEGRGGEYANRLEAALAQLHTEHEALRAERNALAEELAALTPEFFDEVEDLKYNYAQAQAELERLELSVYVIVS</sequence>
<reference evidence="11" key="1">
    <citation type="journal article" date="2013" name="Nature">
        <title>Pan genome of the phytoplankton Emiliania underpins its global distribution.</title>
        <authorList>
            <person name="Read B.A."/>
            <person name="Kegel J."/>
            <person name="Klute M.J."/>
            <person name="Kuo A."/>
            <person name="Lefebvre S.C."/>
            <person name="Maumus F."/>
            <person name="Mayer C."/>
            <person name="Miller J."/>
            <person name="Monier A."/>
            <person name="Salamov A."/>
            <person name="Young J."/>
            <person name="Aguilar M."/>
            <person name="Claverie J.M."/>
            <person name="Frickenhaus S."/>
            <person name="Gonzalez K."/>
            <person name="Herman E.K."/>
            <person name="Lin Y.C."/>
            <person name="Napier J."/>
            <person name="Ogata H."/>
            <person name="Sarno A.F."/>
            <person name="Shmutz J."/>
            <person name="Schroeder D."/>
            <person name="de Vargas C."/>
            <person name="Verret F."/>
            <person name="von Dassow P."/>
            <person name="Valentin K."/>
            <person name="Van de Peer Y."/>
            <person name="Wheeler G."/>
            <person name="Dacks J.B."/>
            <person name="Delwiche C.F."/>
            <person name="Dyhrman S.T."/>
            <person name="Glockner G."/>
            <person name="John U."/>
            <person name="Richards T."/>
            <person name="Worden A.Z."/>
            <person name="Zhang X."/>
            <person name="Grigoriev I.V."/>
            <person name="Allen A.E."/>
            <person name="Bidle K."/>
            <person name="Borodovsky M."/>
            <person name="Bowler C."/>
            <person name="Brownlee C."/>
            <person name="Cock J.M."/>
            <person name="Elias M."/>
            <person name="Gladyshev V.N."/>
            <person name="Groth M."/>
            <person name="Guda C."/>
            <person name="Hadaegh A."/>
            <person name="Iglesias-Rodriguez M.D."/>
            <person name="Jenkins J."/>
            <person name="Jones B.M."/>
            <person name="Lawson T."/>
            <person name="Leese F."/>
            <person name="Lindquist E."/>
            <person name="Lobanov A."/>
            <person name="Lomsadze A."/>
            <person name="Malik S.B."/>
            <person name="Marsh M.E."/>
            <person name="Mackinder L."/>
            <person name="Mock T."/>
            <person name="Mueller-Roeber B."/>
            <person name="Pagarete A."/>
            <person name="Parker M."/>
            <person name="Probert I."/>
            <person name="Quesneville H."/>
            <person name="Raines C."/>
            <person name="Rensing S.A."/>
            <person name="Riano-Pachon D.M."/>
            <person name="Richier S."/>
            <person name="Rokitta S."/>
            <person name="Shiraiwa Y."/>
            <person name="Soanes D.M."/>
            <person name="van der Giezen M."/>
            <person name="Wahlund T.M."/>
            <person name="Williams B."/>
            <person name="Wilson W."/>
            <person name="Wolfe G."/>
            <person name="Wurch L.L."/>
        </authorList>
    </citation>
    <scope>NUCLEOTIDE SEQUENCE</scope>
</reference>
<evidence type="ECO:0000313" key="10">
    <source>
        <dbReference type="EnsemblProtists" id="EOD09036"/>
    </source>
</evidence>
<protein>
    <submittedName>
        <fullName evidence="10">Uncharacterized protein</fullName>
    </submittedName>
</protein>
<feature type="compositionally biased region" description="Basic and acidic residues" evidence="9">
    <location>
        <begin position="154"/>
        <end position="166"/>
    </location>
</feature>
<evidence type="ECO:0000256" key="5">
    <source>
        <dbReference type="ARBA" id="ARBA00023054"/>
    </source>
</evidence>
<dbReference type="KEGG" id="ehx:EMIHUDRAFT_452946"/>
<feature type="compositionally biased region" description="Gly residues" evidence="9">
    <location>
        <begin position="1624"/>
        <end position="1643"/>
    </location>
</feature>
<feature type="coiled-coil region" evidence="8">
    <location>
        <begin position="1345"/>
        <end position="1414"/>
    </location>
</feature>
<evidence type="ECO:0000256" key="4">
    <source>
        <dbReference type="ARBA" id="ARBA00022794"/>
    </source>
</evidence>
<feature type="compositionally biased region" description="Basic and acidic residues" evidence="9">
    <location>
        <begin position="1255"/>
        <end position="1271"/>
    </location>
</feature>
<evidence type="ECO:0000256" key="1">
    <source>
        <dbReference type="ARBA" id="ARBA00004120"/>
    </source>
</evidence>
<feature type="coiled-coil region" evidence="8">
    <location>
        <begin position="1447"/>
        <end position="1534"/>
    </location>
</feature>
<dbReference type="OMA" id="KYETEAL"/>
<dbReference type="Proteomes" id="UP000013827">
    <property type="component" value="Unassembled WGS sequence"/>
</dbReference>
<keyword evidence="3" id="KW-0963">Cytoplasm</keyword>
<feature type="compositionally biased region" description="Basic and acidic residues" evidence="9">
    <location>
        <begin position="941"/>
        <end position="956"/>
    </location>
</feature>
<dbReference type="EnsemblProtists" id="EOD09036">
    <property type="protein sequence ID" value="EOD09036"/>
    <property type="gene ID" value="EMIHUDRAFT_452946"/>
</dbReference>
<feature type="coiled-coil region" evidence="8">
    <location>
        <begin position="1058"/>
        <end position="1103"/>
    </location>
</feature>
<keyword evidence="6" id="KW-0206">Cytoskeleton</keyword>
<dbReference type="HOGENOM" id="CLU_235468_0_0_1"/>
<evidence type="ECO:0000256" key="8">
    <source>
        <dbReference type="SAM" id="Coils"/>
    </source>
</evidence>
<comment type="subcellular location">
    <subcellularLocation>
        <location evidence="1">Cytoplasm</location>
        <location evidence="1">Cytoskeleton</location>
        <location evidence="1">Cilium basal body</location>
    </subcellularLocation>
    <subcellularLocation>
        <location evidence="2">Cytoplasm</location>
        <location evidence="2">Cytoskeleton</location>
        <location evidence="2">Microtubule organizing center</location>
        <location evidence="2">Centrosome</location>
    </subcellularLocation>
</comment>
<dbReference type="PANTHER" id="PTHR18879">
    <property type="entry name" value="CENTROSOMAL PROTEIN OF 290 KDA"/>
    <property type="match status" value="1"/>
</dbReference>
<dbReference type="GO" id="GO:0005813">
    <property type="term" value="C:centrosome"/>
    <property type="evidence" value="ECO:0007669"/>
    <property type="project" value="UniProtKB-SubCell"/>
</dbReference>
<evidence type="ECO:0000256" key="3">
    <source>
        <dbReference type="ARBA" id="ARBA00022490"/>
    </source>
</evidence>
<proteinExistence type="predicted"/>
<dbReference type="InterPro" id="IPR026201">
    <property type="entry name" value="Cep290"/>
</dbReference>
<dbReference type="GO" id="GO:0030030">
    <property type="term" value="P:cell projection organization"/>
    <property type="evidence" value="ECO:0007669"/>
    <property type="project" value="UniProtKB-KW"/>
</dbReference>
<dbReference type="RefSeq" id="XP_005761465.1">
    <property type="nucleotide sequence ID" value="XM_005761408.1"/>
</dbReference>
<feature type="region of interest" description="Disordered" evidence="9">
    <location>
        <begin position="119"/>
        <end position="166"/>
    </location>
</feature>
<evidence type="ECO:0000256" key="9">
    <source>
        <dbReference type="SAM" id="MobiDB-lite"/>
    </source>
</evidence>
<dbReference type="PANTHER" id="PTHR18879:SF20">
    <property type="entry name" value="CENTROSOMAL PROTEIN OF 290 KDA"/>
    <property type="match status" value="1"/>
</dbReference>
<dbReference type="GeneID" id="17255179"/>
<feature type="region of interest" description="Disordered" evidence="9">
    <location>
        <begin position="1621"/>
        <end position="1646"/>
    </location>
</feature>
<feature type="region of interest" description="Disordered" evidence="9">
    <location>
        <begin position="1255"/>
        <end position="1292"/>
    </location>
</feature>
<reference evidence="10" key="2">
    <citation type="submission" date="2024-10" db="UniProtKB">
        <authorList>
            <consortium name="EnsemblProtists"/>
        </authorList>
    </citation>
    <scope>IDENTIFICATION</scope>
</reference>
<feature type="coiled-coil region" evidence="8">
    <location>
        <begin position="315"/>
        <end position="352"/>
    </location>
</feature>
<keyword evidence="11" id="KW-1185">Reference proteome</keyword>
<feature type="region of interest" description="Disordered" evidence="9">
    <location>
        <begin position="928"/>
        <end position="956"/>
    </location>
</feature>
<feature type="coiled-coil region" evidence="8">
    <location>
        <begin position="1772"/>
        <end position="1820"/>
    </location>
</feature>
<feature type="coiled-coil region" evidence="8">
    <location>
        <begin position="1852"/>
        <end position="1911"/>
    </location>
</feature>
<organism evidence="10 11">
    <name type="scientific">Emiliania huxleyi (strain CCMP1516)</name>
    <dbReference type="NCBI Taxonomy" id="280463"/>
    <lineage>
        <taxon>Eukaryota</taxon>
        <taxon>Haptista</taxon>
        <taxon>Haptophyta</taxon>
        <taxon>Prymnesiophyceae</taxon>
        <taxon>Isochrysidales</taxon>
        <taxon>Noelaerhabdaceae</taxon>
        <taxon>Emiliania</taxon>
    </lineage>
</organism>
<feature type="coiled-coil region" evidence="8">
    <location>
        <begin position="387"/>
        <end position="414"/>
    </location>
</feature>
<feature type="compositionally biased region" description="Polar residues" evidence="9">
    <location>
        <begin position="1273"/>
        <end position="1283"/>
    </location>
</feature>
<keyword evidence="4" id="KW-0970">Cilium biogenesis/degradation</keyword>
<keyword evidence="7" id="KW-0966">Cell projection</keyword>
<evidence type="ECO:0000313" key="11">
    <source>
        <dbReference type="Proteomes" id="UP000013827"/>
    </source>
</evidence>
<dbReference type="PaxDb" id="2903-EOD09036"/>
<evidence type="ECO:0000256" key="6">
    <source>
        <dbReference type="ARBA" id="ARBA00023212"/>
    </source>
</evidence>
<dbReference type="STRING" id="2903.R1DDY9"/>
<accession>A0A0D3ICQ1</accession>
<evidence type="ECO:0000256" key="2">
    <source>
        <dbReference type="ARBA" id="ARBA00004300"/>
    </source>
</evidence>
<feature type="compositionally biased region" description="Basic and acidic residues" evidence="9">
    <location>
        <begin position="119"/>
        <end position="134"/>
    </location>
</feature>
<name>A0A0D3ICQ1_EMIH1</name>
<feature type="coiled-coil region" evidence="8">
    <location>
        <begin position="728"/>
        <end position="755"/>
    </location>
</feature>
<evidence type="ECO:0000256" key="7">
    <source>
        <dbReference type="ARBA" id="ARBA00023273"/>
    </source>
</evidence>
<keyword evidence="5 8" id="KW-0175">Coiled coil</keyword>